<dbReference type="EMBL" id="OC316515">
    <property type="protein sequence ID" value="CAD7392259.1"/>
    <property type="molecule type" value="Genomic_DNA"/>
</dbReference>
<name>A0A7R9GP50_TIMCR</name>
<evidence type="ECO:0000313" key="1">
    <source>
        <dbReference type="EMBL" id="CAD7392259.1"/>
    </source>
</evidence>
<dbReference type="InterPro" id="IPR005502">
    <property type="entry name" value="Ribosyl_crysJ1"/>
</dbReference>
<dbReference type="AlphaFoldDB" id="A0A7R9GP50"/>
<reference evidence="1" key="1">
    <citation type="submission" date="2020-11" db="EMBL/GenBank/DDBJ databases">
        <authorList>
            <person name="Tran Van P."/>
        </authorList>
    </citation>
    <scope>NUCLEOTIDE SEQUENCE</scope>
</reference>
<sequence length="383" mass="42327">MAVLHNISINVDEAFPGDEMNWIEEEHGPLPPLSGNNIIGHHPGKALVEGKGSPFGRLKENSCIRLAKKMKRLVRANDSPMHKRFPIPNGIIQSSLTNFPSVSRNLCGLNTSGSPQCSLSCMRVHKLGISMALCKAQMGAIGFIRTTSANTASMNGKLDKGKYEYYYISLKKSDFNSSNYSQYSYLSSVLEVFFGTHHNWSTLAHMFCFLGHKPNEGRKDVPEDCSGHRVLIRNGPSTTKRTRLSDSQLRNNHRADLFYLYPESVKCTCGFTGEREALARTASQSAHKTLASVFDTMWKGSVSSGRLAAPVKQYTDDTAMTKCIAESLITQRKFDPDDLAKSSFGDQNSQLGNDRTQLAHSPVIVNVRDMTPLAHNPLIVNPS</sequence>
<organism evidence="1">
    <name type="scientific">Timema cristinae</name>
    <name type="common">Walking stick</name>
    <dbReference type="NCBI Taxonomy" id="61476"/>
    <lineage>
        <taxon>Eukaryota</taxon>
        <taxon>Metazoa</taxon>
        <taxon>Ecdysozoa</taxon>
        <taxon>Arthropoda</taxon>
        <taxon>Hexapoda</taxon>
        <taxon>Insecta</taxon>
        <taxon>Pterygota</taxon>
        <taxon>Neoptera</taxon>
        <taxon>Polyneoptera</taxon>
        <taxon>Phasmatodea</taxon>
        <taxon>Timematodea</taxon>
        <taxon>Timematoidea</taxon>
        <taxon>Timematidae</taxon>
        <taxon>Timema</taxon>
    </lineage>
</organism>
<proteinExistence type="predicted"/>
<dbReference type="Gene3D" id="1.10.4080.10">
    <property type="entry name" value="ADP-ribosylation/Crystallin J1"/>
    <property type="match status" value="1"/>
</dbReference>
<gene>
    <name evidence="1" type="ORF">TCEB3V08_LOCUS293</name>
</gene>
<protein>
    <submittedName>
        <fullName evidence="1">Uncharacterized protein</fullName>
    </submittedName>
</protein>
<dbReference type="InterPro" id="IPR036705">
    <property type="entry name" value="Ribosyl_crysJ1_sf"/>
</dbReference>
<dbReference type="Pfam" id="PF03747">
    <property type="entry name" value="ADP_ribosyl_GH"/>
    <property type="match status" value="1"/>
</dbReference>
<accession>A0A7R9GP50</accession>
<dbReference type="SUPFAM" id="SSF101478">
    <property type="entry name" value="ADP-ribosylglycohydrolase"/>
    <property type="match status" value="1"/>
</dbReference>